<dbReference type="InterPro" id="IPR010999">
    <property type="entry name" value="Retrovr_matrix"/>
</dbReference>
<dbReference type="GO" id="GO:0016032">
    <property type="term" value="P:viral process"/>
    <property type="evidence" value="ECO:0007669"/>
    <property type="project" value="InterPro"/>
</dbReference>
<feature type="compositionally biased region" description="Basic and acidic residues" evidence="1">
    <location>
        <begin position="82"/>
        <end position="95"/>
    </location>
</feature>
<dbReference type="InterPro" id="IPR038124">
    <property type="entry name" value="B_retro_matrix_sf"/>
</dbReference>
<dbReference type="Pfam" id="PF00607">
    <property type="entry name" value="Gag_p24"/>
    <property type="match status" value="1"/>
</dbReference>
<dbReference type="PANTHER" id="PTHR40389:SF3">
    <property type="entry name" value="IGE-BINDING PROTEIN"/>
    <property type="match status" value="1"/>
</dbReference>
<dbReference type="GO" id="GO:0016787">
    <property type="term" value="F:hydrolase activity"/>
    <property type="evidence" value="ECO:0007669"/>
    <property type="project" value="UniProtKB-KW"/>
</dbReference>
<reference evidence="3" key="1">
    <citation type="journal article" date="2013" name="Nat. Biotechnol.">
        <title>Chinese hamster genome sequenced from sorted chromosomes.</title>
        <authorList>
            <person name="Brinkrolf K."/>
            <person name="Rupp O."/>
            <person name="Laux H."/>
            <person name="Kollin F."/>
            <person name="Ernst W."/>
            <person name="Linke B."/>
            <person name="Kofler R."/>
            <person name="Romand S."/>
            <person name="Hesse F."/>
            <person name="Budach W.E."/>
            <person name="Galosy S."/>
            <person name="Muller D."/>
            <person name="Noll T."/>
            <person name="Wienberg J."/>
            <person name="Jostock T."/>
            <person name="Leonard M."/>
            <person name="Grillari J."/>
            <person name="Tauch A."/>
            <person name="Goesmann A."/>
            <person name="Helk B."/>
            <person name="Mott J.E."/>
            <person name="Puhler A."/>
            <person name="Borth N."/>
        </authorList>
    </citation>
    <scope>NUCLEOTIDE SEQUENCE [LARGE SCALE GENOMIC DNA]</scope>
    <source>
        <strain evidence="3">17A/GY</strain>
    </source>
</reference>
<name>A0A061IJN4_CRIGR</name>
<protein>
    <submittedName>
        <fullName evidence="2">Retroviral matrix containing protein</fullName>
        <ecNumber evidence="2">3.4.23.-</ecNumber>
    </submittedName>
</protein>
<dbReference type="Gene3D" id="1.10.375.10">
    <property type="entry name" value="Human Immunodeficiency Virus Type 1 Capsid Protein"/>
    <property type="match status" value="1"/>
</dbReference>
<evidence type="ECO:0000313" key="2">
    <source>
        <dbReference type="EMBL" id="ERE83725.1"/>
    </source>
</evidence>
<dbReference type="InterPro" id="IPR008919">
    <property type="entry name" value="Retrov_capsid_N"/>
</dbReference>
<feature type="compositionally biased region" description="Acidic residues" evidence="1">
    <location>
        <begin position="121"/>
        <end position="130"/>
    </location>
</feature>
<keyword evidence="2" id="KW-0378">Hydrolase</keyword>
<dbReference type="Gene3D" id="1.10.150.490">
    <property type="entry name" value="Retroviral GAG p10 protein"/>
    <property type="match status" value="1"/>
</dbReference>
<evidence type="ECO:0000256" key="1">
    <source>
        <dbReference type="SAM" id="MobiDB-lite"/>
    </source>
</evidence>
<accession>A0A061IJN4</accession>
<dbReference type="InterPro" id="IPR050195">
    <property type="entry name" value="Primate_lentivir_Gag_pol-like"/>
</dbReference>
<feature type="compositionally biased region" description="Basic and acidic residues" evidence="1">
    <location>
        <begin position="111"/>
        <end position="120"/>
    </location>
</feature>
<dbReference type="Proteomes" id="UP000030759">
    <property type="component" value="Unassembled WGS sequence"/>
</dbReference>
<feature type="compositionally biased region" description="Basic residues" evidence="1">
    <location>
        <begin position="96"/>
        <end position="105"/>
    </location>
</feature>
<dbReference type="AlphaFoldDB" id="A0A061IJN4"/>
<feature type="region of interest" description="Disordered" evidence="1">
    <location>
        <begin position="81"/>
        <end position="130"/>
    </location>
</feature>
<dbReference type="PANTHER" id="PTHR40389">
    <property type="entry name" value="ENDOGENOUS RETROVIRUS GROUP K MEMBER 24 GAG POLYPROTEIN-RELATED"/>
    <property type="match status" value="1"/>
</dbReference>
<organism evidence="2 3">
    <name type="scientific">Cricetulus griseus</name>
    <name type="common">Chinese hamster</name>
    <name type="synonym">Cricetulus barabensis griseus</name>
    <dbReference type="NCBI Taxonomy" id="10029"/>
    <lineage>
        <taxon>Eukaryota</taxon>
        <taxon>Metazoa</taxon>
        <taxon>Chordata</taxon>
        <taxon>Craniata</taxon>
        <taxon>Vertebrata</taxon>
        <taxon>Euteleostomi</taxon>
        <taxon>Mammalia</taxon>
        <taxon>Eutheria</taxon>
        <taxon>Euarchontoglires</taxon>
        <taxon>Glires</taxon>
        <taxon>Rodentia</taxon>
        <taxon>Myomorpha</taxon>
        <taxon>Muroidea</taxon>
        <taxon>Cricetidae</taxon>
        <taxon>Cricetinae</taxon>
        <taxon>Cricetulus</taxon>
    </lineage>
</organism>
<sequence length="415" mass="46532">MSLVKSNKALSKESVRSPFAVLGNLSVASWDKLGKDLDFGREQGTLKPYVQPVWQLICSCLEDQEGNKKAIANGQAALEMLQEERSEQSESETGKEKHKGNKKRVYPSLGELRKKLKEPGEDSESEQDIYEDEDLMEDEEGEIIELMEKHSLKVPEKQHPKMATVKQEHCPTAPPPYCSQDEVRVPGCSTFCPEVWRTVCTEFQIARPLAYPVFMDGNQQRQHEPLDFKMVKTLAELVRTYWVTADFTVAQVEALKRFCMTPGDWMNLISSTMLTEALTQVSTGANSGSVTDTNGTTDVNITILLMLMEGLRPSNSRYDQFNSIACQLLPYCESNPGYPPHWMPCQSPDRKLKQIAPGFEFTPPLSRILLAPFSVACRSESVLSVEFLTLEGNIIITAKAFKCDAHNPPTLCNNP</sequence>
<dbReference type="SUPFAM" id="SSF47836">
    <property type="entry name" value="Retroviral matrix proteins"/>
    <property type="match status" value="1"/>
</dbReference>
<dbReference type="EC" id="3.4.23.-" evidence="2"/>
<dbReference type="EMBL" id="KE668562">
    <property type="protein sequence ID" value="ERE83725.1"/>
    <property type="molecule type" value="Genomic_DNA"/>
</dbReference>
<evidence type="ECO:0000313" key="3">
    <source>
        <dbReference type="Proteomes" id="UP000030759"/>
    </source>
</evidence>
<gene>
    <name evidence="2" type="ORF">H671_2g6503</name>
</gene>
<proteinExistence type="predicted"/>
<dbReference type="SUPFAM" id="SSF47943">
    <property type="entry name" value="Retrovirus capsid protein, N-terminal core domain"/>
    <property type="match status" value="1"/>
</dbReference>